<dbReference type="AlphaFoldDB" id="A0A9X9WWH3"/>
<dbReference type="RefSeq" id="WP_211861877.1">
    <property type="nucleotide sequence ID" value="NZ_JAAEDM010000020.1"/>
</dbReference>
<evidence type="ECO:0000313" key="2">
    <source>
        <dbReference type="Proteomes" id="UP001138751"/>
    </source>
</evidence>
<name>A0A9X9WWH3_9PROT</name>
<reference evidence="1" key="1">
    <citation type="submission" date="2020-01" db="EMBL/GenBank/DDBJ databases">
        <authorList>
            <person name="Rat A."/>
        </authorList>
    </citation>
    <scope>NUCLEOTIDE SEQUENCE</scope>
    <source>
        <strain evidence="1">LMG 31231</strain>
    </source>
</reference>
<dbReference type="EMBL" id="JAAEDM010000020">
    <property type="protein sequence ID" value="MBR0671502.1"/>
    <property type="molecule type" value="Genomic_DNA"/>
</dbReference>
<reference evidence="1" key="2">
    <citation type="journal article" date="2021" name="Syst. Appl. Microbiol.">
        <title>Roseomonas hellenica sp. nov., isolated from roots of wild-growing Alkanna tinctoria.</title>
        <authorList>
            <person name="Rat A."/>
            <person name="Naranjo H.D."/>
            <person name="Lebbe L."/>
            <person name="Cnockaert M."/>
            <person name="Krigas N."/>
            <person name="Grigoriadou K."/>
            <person name="Maloupa E."/>
            <person name="Willems A."/>
        </authorList>
    </citation>
    <scope>NUCLEOTIDE SEQUENCE</scope>
    <source>
        <strain evidence="1">LMG 31231</strain>
    </source>
</reference>
<keyword evidence="2" id="KW-1185">Reference proteome</keyword>
<gene>
    <name evidence="1" type="ORF">GXW76_09995</name>
</gene>
<sequence length="147" mass="16982">MGLIVYERELKKLGGFRWNPNGFVLIEFGPDNRNHFRLDLANQNGRGKRVYSGGDYIYEVTSIHLKSFLGTGQDDTHTYWLYYYVAYVNAGVWKWTKDYVKDEITQTKNFTHMTAPEDDAQNGYVETSDFIEYLGKLVGSPQTLSNT</sequence>
<protein>
    <submittedName>
        <fullName evidence="1">Uncharacterized protein</fullName>
    </submittedName>
</protein>
<accession>A0A9X9WWH3</accession>
<dbReference type="Proteomes" id="UP001138751">
    <property type="component" value="Unassembled WGS sequence"/>
</dbReference>
<comment type="caution">
    <text evidence="1">The sequence shown here is derived from an EMBL/GenBank/DDBJ whole genome shotgun (WGS) entry which is preliminary data.</text>
</comment>
<organism evidence="1 2">
    <name type="scientific">Neoroseomonas soli</name>
    <dbReference type="NCBI Taxonomy" id="1081025"/>
    <lineage>
        <taxon>Bacteria</taxon>
        <taxon>Pseudomonadati</taxon>
        <taxon>Pseudomonadota</taxon>
        <taxon>Alphaproteobacteria</taxon>
        <taxon>Acetobacterales</taxon>
        <taxon>Acetobacteraceae</taxon>
        <taxon>Neoroseomonas</taxon>
    </lineage>
</organism>
<proteinExistence type="predicted"/>
<evidence type="ECO:0000313" key="1">
    <source>
        <dbReference type="EMBL" id="MBR0671502.1"/>
    </source>
</evidence>